<dbReference type="InterPro" id="IPR001138">
    <property type="entry name" value="Zn2Cys6_DnaBD"/>
</dbReference>
<name>A0A2J6RJW4_HYAVF</name>
<feature type="region of interest" description="Disordered" evidence="4">
    <location>
        <begin position="66"/>
        <end position="86"/>
    </location>
</feature>
<dbReference type="GO" id="GO:0003677">
    <property type="term" value="F:DNA binding"/>
    <property type="evidence" value="ECO:0007669"/>
    <property type="project" value="InterPro"/>
</dbReference>
<accession>A0A2J6RJW4</accession>
<dbReference type="Gene3D" id="4.10.240.10">
    <property type="entry name" value="Zn(2)-C6 fungal-type DNA-binding domain"/>
    <property type="match status" value="1"/>
</dbReference>
<feature type="domain" description="Zn(2)-C6 fungal-type" evidence="5">
    <location>
        <begin position="24"/>
        <end position="53"/>
    </location>
</feature>
<dbReference type="EMBL" id="KZ613947">
    <property type="protein sequence ID" value="PMD38789.1"/>
    <property type="molecule type" value="Genomic_DNA"/>
</dbReference>
<dbReference type="SMART" id="SM00066">
    <property type="entry name" value="GAL4"/>
    <property type="match status" value="1"/>
</dbReference>
<evidence type="ECO:0000313" key="6">
    <source>
        <dbReference type="EMBL" id="PMD38789.1"/>
    </source>
</evidence>
<evidence type="ECO:0000256" key="4">
    <source>
        <dbReference type="SAM" id="MobiDB-lite"/>
    </source>
</evidence>
<dbReference type="SUPFAM" id="SSF57701">
    <property type="entry name" value="Zn2/Cys6 DNA-binding domain"/>
    <property type="match status" value="1"/>
</dbReference>
<reference evidence="6 7" key="1">
    <citation type="submission" date="2016-04" db="EMBL/GenBank/DDBJ databases">
        <title>A degradative enzymes factory behind the ericoid mycorrhizal symbiosis.</title>
        <authorList>
            <consortium name="DOE Joint Genome Institute"/>
            <person name="Martino E."/>
            <person name="Morin E."/>
            <person name="Grelet G."/>
            <person name="Kuo A."/>
            <person name="Kohler A."/>
            <person name="Daghino S."/>
            <person name="Barry K."/>
            <person name="Choi C."/>
            <person name="Cichocki N."/>
            <person name="Clum A."/>
            <person name="Copeland A."/>
            <person name="Hainaut M."/>
            <person name="Haridas S."/>
            <person name="Labutti K."/>
            <person name="Lindquist E."/>
            <person name="Lipzen A."/>
            <person name="Khouja H.-R."/>
            <person name="Murat C."/>
            <person name="Ohm R."/>
            <person name="Olson A."/>
            <person name="Spatafora J."/>
            <person name="Veneault-Fourrey C."/>
            <person name="Henrissat B."/>
            <person name="Grigoriev I."/>
            <person name="Martin F."/>
            <person name="Perotto S."/>
        </authorList>
    </citation>
    <scope>NUCLEOTIDE SEQUENCE [LARGE SCALE GENOMIC DNA]</scope>
    <source>
        <strain evidence="6 7">F</strain>
    </source>
</reference>
<dbReference type="GO" id="GO:0005634">
    <property type="term" value="C:nucleus"/>
    <property type="evidence" value="ECO:0007669"/>
    <property type="project" value="UniProtKB-SubCell"/>
</dbReference>
<dbReference type="AlphaFoldDB" id="A0A2J6RJW4"/>
<evidence type="ECO:0000256" key="2">
    <source>
        <dbReference type="ARBA" id="ARBA00022723"/>
    </source>
</evidence>
<organism evidence="6 7">
    <name type="scientific">Hyaloscypha variabilis (strain UAMH 11265 / GT02V1 / F)</name>
    <name type="common">Meliniomyces variabilis</name>
    <dbReference type="NCBI Taxonomy" id="1149755"/>
    <lineage>
        <taxon>Eukaryota</taxon>
        <taxon>Fungi</taxon>
        <taxon>Dikarya</taxon>
        <taxon>Ascomycota</taxon>
        <taxon>Pezizomycotina</taxon>
        <taxon>Leotiomycetes</taxon>
        <taxon>Helotiales</taxon>
        <taxon>Hyaloscyphaceae</taxon>
        <taxon>Hyaloscypha</taxon>
        <taxon>Hyaloscypha variabilis</taxon>
    </lineage>
</organism>
<dbReference type="GO" id="GO:0000981">
    <property type="term" value="F:DNA-binding transcription factor activity, RNA polymerase II-specific"/>
    <property type="evidence" value="ECO:0007669"/>
    <property type="project" value="InterPro"/>
</dbReference>
<evidence type="ECO:0000259" key="5">
    <source>
        <dbReference type="PROSITE" id="PS50048"/>
    </source>
</evidence>
<keyword evidence="7" id="KW-1185">Reference proteome</keyword>
<dbReference type="PANTHER" id="PTHR31001">
    <property type="entry name" value="UNCHARACTERIZED TRANSCRIPTIONAL REGULATORY PROTEIN"/>
    <property type="match status" value="1"/>
</dbReference>
<protein>
    <recommendedName>
        <fullName evidence="5">Zn(2)-C6 fungal-type domain-containing protein</fullName>
    </recommendedName>
</protein>
<dbReference type="GO" id="GO:0006351">
    <property type="term" value="P:DNA-templated transcription"/>
    <property type="evidence" value="ECO:0007669"/>
    <property type="project" value="InterPro"/>
</dbReference>
<evidence type="ECO:0000256" key="3">
    <source>
        <dbReference type="ARBA" id="ARBA00023242"/>
    </source>
</evidence>
<dbReference type="PROSITE" id="PS00463">
    <property type="entry name" value="ZN2_CY6_FUNGAL_1"/>
    <property type="match status" value="1"/>
</dbReference>
<dbReference type="InterPro" id="IPR036864">
    <property type="entry name" value="Zn2-C6_fun-type_DNA-bd_sf"/>
</dbReference>
<feature type="region of interest" description="Disordered" evidence="4">
    <location>
        <begin position="106"/>
        <end position="136"/>
    </location>
</feature>
<dbReference type="PANTHER" id="PTHR31001:SF50">
    <property type="entry name" value="ZN(II)2CYS6 TRANSCRIPTION FACTOR (EUROFUNG)"/>
    <property type="match status" value="1"/>
</dbReference>
<dbReference type="CDD" id="cd12148">
    <property type="entry name" value="fungal_TF_MHR"/>
    <property type="match status" value="1"/>
</dbReference>
<dbReference type="InterPro" id="IPR007219">
    <property type="entry name" value="XnlR_reg_dom"/>
</dbReference>
<dbReference type="PROSITE" id="PS50048">
    <property type="entry name" value="ZN2_CY6_FUNGAL_2"/>
    <property type="match status" value="1"/>
</dbReference>
<dbReference type="SMART" id="SM00906">
    <property type="entry name" value="Fungal_trans"/>
    <property type="match status" value="1"/>
</dbReference>
<sequence>MEGTTTIATSSTPSSCVTTPKKRSCVICRRRKVRCDNLSPCTTCRRAQVDCVLPSTDRPPRWARRLQRSNAAAESSSTHGNQPDVGQAMDRLRNLESLVKGLKGQLEHANAAAHSTSNIPGNFPHGHDMDHQIDNSSTTNTTALQKQFGRIVLQDASRTRYVSSGFWSRVHDEVRLKMETGGLTSGESDISQDEDSPGKTPSSQEFERTPLERHGFLFRHNLGSSRPDIRAFHPLSSQIPFLLNVYNENVNQIIQIVHIPTITKMIRDVRINSLTPPNEALMFAIYYAAVTSMEEDDIMKDFGCKKADISLKYRLGLEHALAKADFLNVPDLVIVQAFAIFLFLVRRYESPTYVWTMTGLVIRIAQALGLHRDGSHFENFTPYEAEIRRRVWWALCALDVRASQDQGTDLIITGGSFDTKLPLNINDADIGPQTKETPTKRESVTDMTFSFLSCKVCNIVRHLLAPAVGKGAKAPGDQDSLLNEISENLNRSFLQHWSDDSENIVSWTAIILTRLIYAKMTLIIYLPVLFTSPGEHLSEELRTRLLISAIEVAEYNHKLNAEKSCRKWRWIYQTYTHWHAIVYLLLESARRSWSPIVERAWVALHSSWLIPVQSKPGKTQRIWVPLQKLMTKARKHRKAELTRLKRDPYATTQLEMEDRKNALPASSGPFPAGRGKSEDLFREHWRRLVAIPEGATPVTNPHSTPAIGASVPSTITYPASIPQQDPGFQPVYFEGDLWPKSNLQVEPTYLTNQDLSNTSTPLMATAQVPLLHPENSIYNAPVDWGIGQPLLWAAADTSVDFFAGLDLDADMELDKEFNWYNWVESAKGMGWNTRS</sequence>
<keyword evidence="2" id="KW-0479">Metal-binding</keyword>
<evidence type="ECO:0000256" key="1">
    <source>
        <dbReference type="ARBA" id="ARBA00004123"/>
    </source>
</evidence>
<evidence type="ECO:0000313" key="7">
    <source>
        <dbReference type="Proteomes" id="UP000235786"/>
    </source>
</evidence>
<dbReference type="Pfam" id="PF04082">
    <property type="entry name" value="Fungal_trans"/>
    <property type="match status" value="1"/>
</dbReference>
<dbReference type="Proteomes" id="UP000235786">
    <property type="component" value="Unassembled WGS sequence"/>
</dbReference>
<comment type="subcellular location">
    <subcellularLocation>
        <location evidence="1">Nucleus</location>
    </subcellularLocation>
</comment>
<keyword evidence="3" id="KW-0539">Nucleus</keyword>
<feature type="region of interest" description="Disordered" evidence="4">
    <location>
        <begin position="180"/>
        <end position="207"/>
    </location>
</feature>
<proteinExistence type="predicted"/>
<dbReference type="InterPro" id="IPR050613">
    <property type="entry name" value="Sec_Metabolite_Reg"/>
</dbReference>
<feature type="compositionally biased region" description="Polar residues" evidence="4">
    <location>
        <begin position="68"/>
        <end position="81"/>
    </location>
</feature>
<dbReference type="GO" id="GO:0008270">
    <property type="term" value="F:zinc ion binding"/>
    <property type="evidence" value="ECO:0007669"/>
    <property type="project" value="InterPro"/>
</dbReference>
<dbReference type="OrthoDB" id="3989227at2759"/>
<dbReference type="Pfam" id="PF00172">
    <property type="entry name" value="Zn_clus"/>
    <property type="match status" value="1"/>
</dbReference>
<gene>
    <name evidence="6" type="ORF">L207DRAFT_429959</name>
</gene>
<dbReference type="CDD" id="cd00067">
    <property type="entry name" value="GAL4"/>
    <property type="match status" value="1"/>
</dbReference>
<dbReference type="STRING" id="1149755.A0A2J6RJW4"/>